<keyword evidence="6" id="KW-1185">Reference proteome</keyword>
<dbReference type="InterPro" id="IPR011641">
    <property type="entry name" value="Tyr-kin_ephrin_A/B_rcpt-like"/>
</dbReference>
<dbReference type="InterPro" id="IPR001368">
    <property type="entry name" value="TNFR/NGFR_Cys_rich_reg"/>
</dbReference>
<name>A0A9W7L3S8_9STRA</name>
<dbReference type="PROSITE" id="PS00652">
    <property type="entry name" value="TNFR_NGFR_1"/>
    <property type="match status" value="1"/>
</dbReference>
<dbReference type="PANTHER" id="PTHR46967:SF1">
    <property type="entry name" value="KERATIN-ASSOCIATED PROTEIN 16-1-LIKE"/>
    <property type="match status" value="1"/>
</dbReference>
<keyword evidence="3" id="KW-1133">Transmembrane helix</keyword>
<dbReference type="SUPFAM" id="SSF57184">
    <property type="entry name" value="Growth factor receptor domain"/>
    <property type="match status" value="4"/>
</dbReference>
<feature type="region of interest" description="Disordered" evidence="2">
    <location>
        <begin position="1367"/>
        <end position="1414"/>
    </location>
</feature>
<gene>
    <name evidence="5" type="ORF">TrCOL_g1039</name>
</gene>
<comment type="caution">
    <text evidence="5">The sequence shown here is derived from an EMBL/GenBank/DDBJ whole genome shotgun (WGS) entry which is preliminary data.</text>
</comment>
<dbReference type="OrthoDB" id="202828at2759"/>
<feature type="disulfide bond" evidence="1">
    <location>
        <begin position="649"/>
        <end position="667"/>
    </location>
</feature>
<feature type="transmembrane region" description="Helical" evidence="3">
    <location>
        <begin position="1199"/>
        <end position="1219"/>
    </location>
</feature>
<feature type="domain" description="TNFR-Cys" evidence="4">
    <location>
        <begin position="629"/>
        <end position="667"/>
    </location>
</feature>
<dbReference type="SMART" id="SM00208">
    <property type="entry name" value="TNFR"/>
    <property type="match status" value="5"/>
</dbReference>
<keyword evidence="3" id="KW-0812">Transmembrane</keyword>
<feature type="transmembrane region" description="Helical" evidence="3">
    <location>
        <begin position="1118"/>
        <end position="1137"/>
    </location>
</feature>
<accession>A0A9W7L3S8</accession>
<dbReference type="PROSITE" id="PS50050">
    <property type="entry name" value="TNFR_NGFR_2"/>
    <property type="match status" value="2"/>
</dbReference>
<keyword evidence="1" id="KW-1015">Disulfide bond</keyword>
<feature type="disulfide bond" evidence="1">
    <location>
        <begin position="646"/>
        <end position="659"/>
    </location>
</feature>
<dbReference type="SMART" id="SM01411">
    <property type="entry name" value="Ephrin_rec_like"/>
    <property type="match status" value="10"/>
</dbReference>
<dbReference type="PANTHER" id="PTHR46967">
    <property type="entry name" value="INSULIN-LIKE GROWTH FACTOR BINDING PROTEIN,N-TERMINAL"/>
    <property type="match status" value="1"/>
</dbReference>
<sequence length="1414" mass="150239">MRNPKLGSPFKGIAKIRGFNLAFFLFLLIAGVSGVNVVDMNGLFNTVSNAAFSGINTGNSIMANGDTTILAVRSYKCSEGTCAASIIMLYTNNLNGEVKCVEDNASCVLDGENARRGMYVNGTGSGTLILRALTFDKGSADYGGGVYIWNGAIVDLKLCIFSKNRATHSGYGGGAIIVWSGTTVNAYGTSFNGNTADTGNGDDIYNFYSQATITIHNTCPSPYSSNTPIQGSALDFAGAVQGSLYSFNCVFYSCDAGFSNPTSGTSISDCEECVAGKFSSAGSGTCSDCPQGTYSTTRSGTCTNCPTGTYAESTSTVTCTDCSEGKYLSTSGSFSQYDCMNCDAGKYGPSPGLSECESCAKGTYSPSMATDCTDCPPGWFASSTMSSACAKCPIGEYANEPKSETCKTCDTGTYNLVEGSFGCDKCAGGEKLVVDDAGARCDSCGDGKFSNPGSTICATCEHTKGYVSKAGNDTCTYCGPGFFADLASHSCKECEIGKYSIGGKNECDICPAGTDNETSCTVCPAGKYSSAGAAGCSTCATCATGRYMINACTPTAETLCGDCLAGTASIGGAVTECTPCNVDGKYSISDNASFCLTAKAGYKPGEDRKGEEQCPAGKYSTGGANECSECGEGETSDAGAAGCSTCATCASGKFMIDPCTPTSKTECGDCLAGTASIGGTVTECTPCNLDGKYSEKNLASFCETAPAGYKPSSDRTSLTICPKNTFSIGANDTCTTCQEGTFSRVGASSCLPCPQHETPNEDTQSCDCMPSFSRIGDGDSCTCKAGETLMGTSCEPCEKGKWKSSIGVTSCSRCEDTLKGSITEKPGSTSSSSCICPSRTYDDGEGSCVPIEEGMREDLSGMMLASLTLEEGFWRTSSKSDDVRPCITPEACIGGNDTETMCRDGHTGPYCALCEDNYNLDPFMLCKQCSESKNDLAFTVLAFVLFALILLGGYMLLKKKLSRGRRGKEVWKRCKNGVKILFASGQITASLPNVVPQVSLPENFKEVVAASQFLNFNMFTLVPMGCFAGGGFNFYAKSTALTMSVVTVIATLSLLAFFKKRPNLYTAAIAITYLTLPTITTTVFGMFPCDDFDNGNSRLRSDLSIDCKAGGRGAWQAYGYLMIGIFPVGVPLMYWVLLYRMKDRLMGEDRINDEKLRGILFLWEPYKKEYWWWEVFETLRRLAMTGFLSTIDPGSFTQITAGSMMATLYTIYLACVFPFEELRDNIIAILSGIMLILTFTSAFLMKSQKLVEDNYEALGMGAVLIAATVLIIVLFIAWAWYSFNDLSTSNGGMAARAFKSSLKPRSGSNEGAGEGIELGERRGSKFLSDNPMHVEIEAEGGGRAAKKEGKSLYKRFEDEMLRRNYERQLKNMPVNTRVVRQQQYEDPIPGPPPAKSQQKSPASKVEAGDDAIKK</sequence>
<feature type="region of interest" description="Disordered" evidence="2">
    <location>
        <begin position="1302"/>
        <end position="1326"/>
    </location>
</feature>
<evidence type="ECO:0000259" key="4">
    <source>
        <dbReference type="PROSITE" id="PS50050"/>
    </source>
</evidence>
<dbReference type="InterPro" id="IPR009030">
    <property type="entry name" value="Growth_fac_rcpt_cys_sf"/>
</dbReference>
<feature type="transmembrane region" description="Helical" evidence="3">
    <location>
        <begin position="1065"/>
        <end position="1087"/>
    </location>
</feature>
<evidence type="ECO:0000313" key="6">
    <source>
        <dbReference type="Proteomes" id="UP001165065"/>
    </source>
</evidence>
<evidence type="ECO:0000256" key="1">
    <source>
        <dbReference type="PROSITE-ProRule" id="PRU00206"/>
    </source>
</evidence>
<dbReference type="Proteomes" id="UP001165065">
    <property type="component" value="Unassembled WGS sequence"/>
</dbReference>
<dbReference type="Gene3D" id="2.10.50.10">
    <property type="entry name" value="Tumor Necrosis Factor Receptor, subunit A, domain 2"/>
    <property type="match status" value="5"/>
</dbReference>
<dbReference type="Pfam" id="PF07699">
    <property type="entry name" value="Ephrin_rec_like"/>
    <property type="match status" value="3"/>
</dbReference>
<dbReference type="EMBL" id="BRYA01000630">
    <property type="protein sequence ID" value="GMI26482.1"/>
    <property type="molecule type" value="Genomic_DNA"/>
</dbReference>
<feature type="domain" description="TNFR-Cys" evidence="4">
    <location>
        <begin position="522"/>
        <end position="560"/>
    </location>
</feature>
<feature type="repeat" description="TNFR-Cys" evidence="1">
    <location>
        <begin position="522"/>
        <end position="560"/>
    </location>
</feature>
<feature type="disulfide bond" evidence="1">
    <location>
        <begin position="542"/>
        <end position="560"/>
    </location>
</feature>
<feature type="transmembrane region" description="Helical" evidence="3">
    <location>
        <begin position="1013"/>
        <end position="1034"/>
    </location>
</feature>
<evidence type="ECO:0000256" key="2">
    <source>
        <dbReference type="SAM" id="MobiDB-lite"/>
    </source>
</evidence>
<keyword evidence="3" id="KW-0472">Membrane</keyword>
<evidence type="ECO:0000256" key="3">
    <source>
        <dbReference type="SAM" id="Phobius"/>
    </source>
</evidence>
<feature type="repeat" description="TNFR-Cys" evidence="1">
    <location>
        <begin position="629"/>
        <end position="667"/>
    </location>
</feature>
<evidence type="ECO:0000313" key="5">
    <source>
        <dbReference type="EMBL" id="GMI26482.1"/>
    </source>
</evidence>
<protein>
    <recommendedName>
        <fullName evidence="4">TNFR-Cys domain-containing protein</fullName>
    </recommendedName>
</protein>
<proteinExistence type="predicted"/>
<organism evidence="5 6">
    <name type="scientific">Triparma columacea</name>
    <dbReference type="NCBI Taxonomy" id="722753"/>
    <lineage>
        <taxon>Eukaryota</taxon>
        <taxon>Sar</taxon>
        <taxon>Stramenopiles</taxon>
        <taxon>Ochrophyta</taxon>
        <taxon>Bolidophyceae</taxon>
        <taxon>Parmales</taxon>
        <taxon>Triparmaceae</taxon>
        <taxon>Triparma</taxon>
    </lineage>
</organism>
<reference evidence="6" key="1">
    <citation type="journal article" date="2023" name="Commun. Biol.">
        <title>Genome analysis of Parmales, the sister group of diatoms, reveals the evolutionary specialization of diatoms from phago-mixotrophs to photoautotrophs.</title>
        <authorList>
            <person name="Ban H."/>
            <person name="Sato S."/>
            <person name="Yoshikawa S."/>
            <person name="Yamada K."/>
            <person name="Nakamura Y."/>
            <person name="Ichinomiya M."/>
            <person name="Sato N."/>
            <person name="Blanc-Mathieu R."/>
            <person name="Endo H."/>
            <person name="Kuwata A."/>
            <person name="Ogata H."/>
        </authorList>
    </citation>
    <scope>NUCLEOTIDE SEQUENCE [LARGE SCALE GENOMIC DNA]</scope>
</reference>
<comment type="caution">
    <text evidence="1">Lacks conserved residue(s) required for the propagation of feature annotation.</text>
</comment>
<feature type="disulfide bond" evidence="1">
    <location>
        <begin position="539"/>
        <end position="552"/>
    </location>
</feature>
<feature type="transmembrane region" description="Helical" evidence="3">
    <location>
        <begin position="1225"/>
        <end position="1245"/>
    </location>
</feature>
<feature type="transmembrane region" description="Helical" evidence="3">
    <location>
        <begin position="1257"/>
        <end position="1281"/>
    </location>
</feature>
<feature type="transmembrane region" description="Helical" evidence="3">
    <location>
        <begin position="936"/>
        <end position="957"/>
    </location>
</feature>
<feature type="transmembrane region" description="Helical" evidence="3">
    <location>
        <begin position="1040"/>
        <end position="1058"/>
    </location>
</feature>